<keyword evidence="2" id="KW-0732">Signal</keyword>
<dbReference type="GO" id="GO:0004190">
    <property type="term" value="F:aspartic-type endopeptidase activity"/>
    <property type="evidence" value="ECO:0007669"/>
    <property type="project" value="InterPro"/>
</dbReference>
<reference evidence="4 5" key="1">
    <citation type="journal article" date="2019" name="Sci. Rep.">
        <title>A high-quality genome of Eragrostis curvula grass provides insights into Poaceae evolution and supports new strategies to enhance forage quality.</title>
        <authorList>
            <person name="Carballo J."/>
            <person name="Santos B.A.C.M."/>
            <person name="Zappacosta D."/>
            <person name="Garbus I."/>
            <person name="Selva J.P."/>
            <person name="Gallo C.A."/>
            <person name="Diaz A."/>
            <person name="Albertini E."/>
            <person name="Caccamo M."/>
            <person name="Echenique V."/>
        </authorList>
    </citation>
    <scope>NUCLEOTIDE SEQUENCE [LARGE SCALE GENOMIC DNA]</scope>
    <source>
        <strain evidence="5">cv. Victoria</strain>
        <tissue evidence="4">Leaf</tissue>
    </source>
</reference>
<feature type="domain" description="Peptidase A1" evidence="3">
    <location>
        <begin position="39"/>
        <end position="397"/>
    </location>
</feature>
<dbReference type="Pfam" id="PF14543">
    <property type="entry name" value="TAXi_N"/>
    <property type="match status" value="1"/>
</dbReference>
<accession>A0A5J9WPU2</accession>
<evidence type="ECO:0000313" key="4">
    <source>
        <dbReference type="EMBL" id="TVU50179.1"/>
    </source>
</evidence>
<feature type="chain" id="PRO_5023860214" description="Peptidase A1 domain-containing protein" evidence="2">
    <location>
        <begin position="25"/>
        <end position="409"/>
    </location>
</feature>
<dbReference type="SUPFAM" id="SSF50630">
    <property type="entry name" value="Acid proteases"/>
    <property type="match status" value="1"/>
</dbReference>
<dbReference type="AlphaFoldDB" id="A0A5J9WPU2"/>
<comment type="caution">
    <text evidence="4">The sequence shown here is derived from an EMBL/GenBank/DDBJ whole genome shotgun (WGS) entry which is preliminary data.</text>
</comment>
<evidence type="ECO:0000256" key="1">
    <source>
        <dbReference type="ARBA" id="ARBA00007447"/>
    </source>
</evidence>
<dbReference type="InterPro" id="IPR032799">
    <property type="entry name" value="TAXi_C"/>
</dbReference>
<dbReference type="PROSITE" id="PS51767">
    <property type="entry name" value="PEPTIDASE_A1"/>
    <property type="match status" value="1"/>
</dbReference>
<dbReference type="InterPro" id="IPR032861">
    <property type="entry name" value="TAXi_N"/>
</dbReference>
<dbReference type="PANTHER" id="PTHR47965">
    <property type="entry name" value="ASPARTYL PROTEASE-RELATED"/>
    <property type="match status" value="1"/>
</dbReference>
<dbReference type="Gramene" id="TVU50179">
    <property type="protein sequence ID" value="TVU50179"/>
    <property type="gene ID" value="EJB05_01541"/>
</dbReference>
<feature type="non-terminal residue" evidence="4">
    <location>
        <position position="1"/>
    </location>
</feature>
<protein>
    <recommendedName>
        <fullName evidence="3">Peptidase A1 domain-containing protein</fullName>
    </recommendedName>
</protein>
<comment type="similarity">
    <text evidence="1">Belongs to the peptidase A1 family.</text>
</comment>
<evidence type="ECO:0000313" key="5">
    <source>
        <dbReference type="Proteomes" id="UP000324897"/>
    </source>
</evidence>
<dbReference type="GO" id="GO:0006508">
    <property type="term" value="P:proteolysis"/>
    <property type="evidence" value="ECO:0007669"/>
    <property type="project" value="InterPro"/>
</dbReference>
<dbReference type="Gene3D" id="2.40.70.10">
    <property type="entry name" value="Acid Proteases"/>
    <property type="match status" value="2"/>
</dbReference>
<feature type="signal peptide" evidence="2">
    <location>
        <begin position="1"/>
        <end position="24"/>
    </location>
</feature>
<gene>
    <name evidence="4" type="ORF">EJB05_01541</name>
</gene>
<dbReference type="Proteomes" id="UP000324897">
    <property type="component" value="Chromosome 6"/>
</dbReference>
<dbReference type="InterPro" id="IPR001461">
    <property type="entry name" value="Aspartic_peptidase_A1"/>
</dbReference>
<dbReference type="Pfam" id="PF14541">
    <property type="entry name" value="TAXi_C"/>
    <property type="match status" value="1"/>
</dbReference>
<name>A0A5J9WPU2_9POAL</name>
<dbReference type="InterPro" id="IPR021109">
    <property type="entry name" value="Peptidase_aspartic_dom_sf"/>
</dbReference>
<evidence type="ECO:0000256" key="2">
    <source>
        <dbReference type="SAM" id="SignalP"/>
    </source>
</evidence>
<dbReference type="OrthoDB" id="1258937at2759"/>
<proteinExistence type="inferred from homology"/>
<dbReference type="EMBL" id="RWGY01000002">
    <property type="protein sequence ID" value="TVU50179.1"/>
    <property type="molecule type" value="Genomic_DNA"/>
</dbReference>
<keyword evidence="5" id="KW-1185">Reference proteome</keyword>
<dbReference type="PANTHER" id="PTHR47965:SF17">
    <property type="entry name" value="OS01G0936900 PROTEIN"/>
    <property type="match status" value="1"/>
</dbReference>
<evidence type="ECO:0000259" key="3">
    <source>
        <dbReference type="PROSITE" id="PS51767"/>
    </source>
</evidence>
<organism evidence="4 5">
    <name type="scientific">Eragrostis curvula</name>
    <name type="common">weeping love grass</name>
    <dbReference type="NCBI Taxonomy" id="38414"/>
    <lineage>
        <taxon>Eukaryota</taxon>
        <taxon>Viridiplantae</taxon>
        <taxon>Streptophyta</taxon>
        <taxon>Embryophyta</taxon>
        <taxon>Tracheophyta</taxon>
        <taxon>Spermatophyta</taxon>
        <taxon>Magnoliopsida</taxon>
        <taxon>Liliopsida</taxon>
        <taxon>Poales</taxon>
        <taxon>Poaceae</taxon>
        <taxon>PACMAD clade</taxon>
        <taxon>Chloridoideae</taxon>
        <taxon>Eragrostideae</taxon>
        <taxon>Eragrostidinae</taxon>
        <taxon>Eragrostis</taxon>
    </lineage>
</organism>
<dbReference type="InterPro" id="IPR033121">
    <property type="entry name" value="PEPTIDASE_A1"/>
</dbReference>
<sequence>MWPVVVVLCGLVLVLSSSPTSTQAGGGVPIVAPVGKDPSTSLYTVTIKAGGHDLVVDLSGPLHWSRCPPAHRNFPCLSSACQAVNRDIPPGTCTFTSKFINYTDPNCICPTYPYNPITGECGITDATTFTLSATALNGAQQEPVTFMALGACSTELLYETLPADSWGVAGMSRLTQSLPTQVTSTFKLPREFALCLPWSGGGSGAVIFGGGPSQLLSGVAAQALSENQVPYLKSSTNGAYYLHVTGINVNNAPVTLPREGALDLNAGSGEGGVILSTVVSYTTLRSDIYRALLAAFDAATSGVPRAPAVAPFELCFQASSASASALPFPGVDLLLDNGRTWSVASVVQVDDRTACFAFLEMTMISRVGWEPAALLGGFQFEDRLLLFDLEKETFAFSGPLAGGCAITSP</sequence>